<dbReference type="Pfam" id="PF00450">
    <property type="entry name" value="Peptidase_S10"/>
    <property type="match status" value="1"/>
</dbReference>
<sequence length="128" mass="14805">MQDDTLATIWLNNEAVRKSIHASPETGEWTLCVHIEYTPDAGSMIKYHQNLTAQGYRALIFSGDHDLSVPYTGSEAWTRSLGYKVVDKWRSWQSNNQIAGEQDILYQSINRERHWTFIAVGLKEDRFE</sequence>
<reference evidence="2" key="1">
    <citation type="submission" date="2022-12" db="EMBL/GenBank/DDBJ databases">
        <title>Draft genome assemblies for two species of Escallonia (Escalloniales).</title>
        <authorList>
            <person name="Chanderbali A."/>
            <person name="Dervinis C."/>
            <person name="Anghel I."/>
            <person name="Soltis D."/>
            <person name="Soltis P."/>
            <person name="Zapata F."/>
        </authorList>
    </citation>
    <scope>NUCLEOTIDE SEQUENCE</scope>
    <source>
        <strain evidence="2">UCBG64.0493</strain>
        <tissue evidence="2">Leaf</tissue>
    </source>
</reference>
<dbReference type="GO" id="GO:0016747">
    <property type="term" value="F:acyltransferase activity, transferring groups other than amino-acyl groups"/>
    <property type="evidence" value="ECO:0007669"/>
    <property type="project" value="TreeGrafter"/>
</dbReference>
<dbReference type="GO" id="GO:0004185">
    <property type="term" value="F:serine-type carboxypeptidase activity"/>
    <property type="evidence" value="ECO:0007669"/>
    <property type="project" value="InterPro"/>
</dbReference>
<evidence type="ECO:0000313" key="2">
    <source>
        <dbReference type="EMBL" id="KAK3034148.1"/>
    </source>
</evidence>
<dbReference type="Proteomes" id="UP001188597">
    <property type="component" value="Unassembled WGS sequence"/>
</dbReference>
<evidence type="ECO:0000313" key="3">
    <source>
        <dbReference type="Proteomes" id="UP001188597"/>
    </source>
</evidence>
<dbReference type="PANTHER" id="PTHR11802:SF254">
    <property type="entry name" value="SERINE CARBOXYPEPTIDASE-LIKE 20"/>
    <property type="match status" value="1"/>
</dbReference>
<protein>
    <submittedName>
        <fullName evidence="2">Uncharacterized protein</fullName>
    </submittedName>
</protein>
<comment type="similarity">
    <text evidence="1">Belongs to the peptidase S10 family.</text>
</comment>
<dbReference type="PANTHER" id="PTHR11802">
    <property type="entry name" value="SERINE PROTEASE FAMILY S10 SERINE CARBOXYPEPTIDASE"/>
    <property type="match status" value="1"/>
</dbReference>
<evidence type="ECO:0000256" key="1">
    <source>
        <dbReference type="ARBA" id="ARBA00009431"/>
    </source>
</evidence>
<name>A0AA88WZK5_9ASTE</name>
<organism evidence="2 3">
    <name type="scientific">Escallonia herrerae</name>
    <dbReference type="NCBI Taxonomy" id="1293975"/>
    <lineage>
        <taxon>Eukaryota</taxon>
        <taxon>Viridiplantae</taxon>
        <taxon>Streptophyta</taxon>
        <taxon>Embryophyta</taxon>
        <taxon>Tracheophyta</taxon>
        <taxon>Spermatophyta</taxon>
        <taxon>Magnoliopsida</taxon>
        <taxon>eudicotyledons</taxon>
        <taxon>Gunneridae</taxon>
        <taxon>Pentapetalae</taxon>
        <taxon>asterids</taxon>
        <taxon>campanulids</taxon>
        <taxon>Escalloniales</taxon>
        <taxon>Escalloniaceae</taxon>
        <taxon>Escallonia</taxon>
    </lineage>
</organism>
<dbReference type="EMBL" id="JAVXUP010000210">
    <property type="protein sequence ID" value="KAK3034148.1"/>
    <property type="molecule type" value="Genomic_DNA"/>
</dbReference>
<keyword evidence="3" id="KW-1185">Reference proteome</keyword>
<dbReference type="GO" id="GO:0006508">
    <property type="term" value="P:proteolysis"/>
    <property type="evidence" value="ECO:0007669"/>
    <property type="project" value="InterPro"/>
</dbReference>
<dbReference type="GO" id="GO:0019748">
    <property type="term" value="P:secondary metabolic process"/>
    <property type="evidence" value="ECO:0007669"/>
    <property type="project" value="TreeGrafter"/>
</dbReference>
<accession>A0AA88WZK5</accession>
<dbReference type="Gene3D" id="3.40.50.12670">
    <property type="match status" value="1"/>
</dbReference>
<comment type="caution">
    <text evidence="2">The sequence shown here is derived from an EMBL/GenBank/DDBJ whole genome shotgun (WGS) entry which is preliminary data.</text>
</comment>
<proteinExistence type="inferred from homology"/>
<dbReference type="SUPFAM" id="SSF53474">
    <property type="entry name" value="alpha/beta-Hydrolases"/>
    <property type="match status" value="1"/>
</dbReference>
<dbReference type="AlphaFoldDB" id="A0AA88WZK5"/>
<gene>
    <name evidence="2" type="ORF">RJ639_033491</name>
</gene>
<dbReference type="InterPro" id="IPR029058">
    <property type="entry name" value="AB_hydrolase_fold"/>
</dbReference>
<dbReference type="InterPro" id="IPR001563">
    <property type="entry name" value="Peptidase_S10"/>
</dbReference>